<keyword evidence="11" id="KW-0482">Metalloprotease</keyword>
<evidence type="ECO:0000256" key="17">
    <source>
        <dbReference type="SAM" id="MobiDB-lite"/>
    </source>
</evidence>
<dbReference type="PhylomeDB" id="A0A060T4M7"/>
<comment type="subcellular location">
    <subcellularLocation>
        <location evidence="2">Secreted</location>
    </subcellularLocation>
</comment>
<evidence type="ECO:0000259" key="19">
    <source>
        <dbReference type="PROSITE" id="PS52035"/>
    </source>
</evidence>
<dbReference type="SMART" id="SM00631">
    <property type="entry name" value="Zn_pept"/>
    <property type="match status" value="1"/>
</dbReference>
<evidence type="ECO:0000256" key="18">
    <source>
        <dbReference type="SAM" id="SignalP"/>
    </source>
</evidence>
<dbReference type="GO" id="GO:0008270">
    <property type="term" value="F:zinc ion binding"/>
    <property type="evidence" value="ECO:0007669"/>
    <property type="project" value="InterPro"/>
</dbReference>
<evidence type="ECO:0000256" key="9">
    <source>
        <dbReference type="ARBA" id="ARBA00022801"/>
    </source>
</evidence>
<dbReference type="Gene3D" id="3.40.630.10">
    <property type="entry name" value="Zn peptidases"/>
    <property type="match status" value="1"/>
</dbReference>
<evidence type="ECO:0000256" key="10">
    <source>
        <dbReference type="ARBA" id="ARBA00022833"/>
    </source>
</evidence>
<name>A0A060T4M7_BLAAD</name>
<evidence type="ECO:0000256" key="3">
    <source>
        <dbReference type="ARBA" id="ARBA00005988"/>
    </source>
</evidence>
<evidence type="ECO:0000256" key="8">
    <source>
        <dbReference type="ARBA" id="ARBA00022729"/>
    </source>
</evidence>
<keyword evidence="6" id="KW-0645">Protease</keyword>
<feature type="chain" id="PRO_5001587654" description="Inactive metallocarboxypeptidase ECM14" evidence="18">
    <location>
        <begin position="23"/>
        <end position="489"/>
    </location>
</feature>
<accession>A0A060T4M7</accession>
<feature type="signal peptide" evidence="18">
    <location>
        <begin position="1"/>
        <end position="22"/>
    </location>
</feature>
<dbReference type="FunFam" id="3.40.630.10:FF:000084">
    <property type="entry name" value="Carboxypeptidase B2"/>
    <property type="match status" value="1"/>
</dbReference>
<evidence type="ECO:0000256" key="5">
    <source>
        <dbReference type="ARBA" id="ARBA00022645"/>
    </source>
</evidence>
<evidence type="ECO:0000256" key="12">
    <source>
        <dbReference type="ARBA" id="ARBA00023157"/>
    </source>
</evidence>
<evidence type="ECO:0000256" key="7">
    <source>
        <dbReference type="ARBA" id="ARBA00022723"/>
    </source>
</evidence>
<dbReference type="PANTHER" id="PTHR11705">
    <property type="entry name" value="PROTEASE FAMILY M14 CARBOXYPEPTIDASE A,B"/>
    <property type="match status" value="1"/>
</dbReference>
<evidence type="ECO:0000256" key="6">
    <source>
        <dbReference type="ARBA" id="ARBA00022670"/>
    </source>
</evidence>
<keyword evidence="12" id="KW-1015">Disulfide bond</keyword>
<reference evidence="20" key="2">
    <citation type="submission" date="2014-06" db="EMBL/GenBank/DDBJ databases">
        <title>The complete genome of Blastobotrys (Arxula) adeninivorans LS3 - a yeast of biotechnological interest.</title>
        <authorList>
            <person name="Kunze G."/>
            <person name="Gaillardin C."/>
            <person name="Czernicka M."/>
            <person name="Durrens P."/>
            <person name="Martin T."/>
            <person name="Boer E."/>
            <person name="Gabaldon T."/>
            <person name="Cruz J."/>
            <person name="Talla E."/>
            <person name="Marck C."/>
            <person name="Goffeau A."/>
            <person name="Barbe V."/>
            <person name="Baret P."/>
            <person name="Baronian K."/>
            <person name="Beier S."/>
            <person name="Bleykasten C."/>
            <person name="Bode R."/>
            <person name="Casaregola S."/>
            <person name="Despons L."/>
            <person name="Fairhead C."/>
            <person name="Giersberg M."/>
            <person name="Gierski P."/>
            <person name="Hahnel U."/>
            <person name="Hartmann A."/>
            <person name="Jankowska D."/>
            <person name="Jubin C."/>
            <person name="Jung P."/>
            <person name="Lafontaine I."/>
            <person name="Leh-Louis V."/>
            <person name="Lemaire M."/>
            <person name="Marcet-Houben M."/>
            <person name="Mascher M."/>
            <person name="Morel G."/>
            <person name="Richard G.-F."/>
            <person name="Riechen J."/>
            <person name="Sacerdot C."/>
            <person name="Sarkar A."/>
            <person name="Savel G."/>
            <person name="Schacherer J."/>
            <person name="Sherman D."/>
            <person name="Straub M.-L."/>
            <person name="Stein N."/>
            <person name="Thierry A."/>
            <person name="Trautwein-Schult A."/>
            <person name="Westhof E."/>
            <person name="Worch S."/>
            <person name="Dujon B."/>
            <person name="Souciet J.-L."/>
            <person name="Wincker P."/>
            <person name="Scholz U."/>
            <person name="Neuveglise N."/>
        </authorList>
    </citation>
    <scope>NUCLEOTIDE SEQUENCE</scope>
    <source>
        <strain evidence="20">LS3</strain>
    </source>
</reference>
<dbReference type="GO" id="GO:0005576">
    <property type="term" value="C:extracellular region"/>
    <property type="evidence" value="ECO:0007669"/>
    <property type="project" value="UniProtKB-SubCell"/>
</dbReference>
<comment type="caution">
    <text evidence="16">Lacks conserved residue(s) required for the propagation of feature annotation.</text>
</comment>
<comment type="similarity">
    <text evidence="3 16">Belongs to the peptidase M14 family.</text>
</comment>
<proteinExistence type="inferred from homology"/>
<dbReference type="PANTHER" id="PTHR11705:SF147">
    <property type="entry name" value="INACTIVE METALLOCARBOXYPEPTIDASE ECM14"/>
    <property type="match status" value="1"/>
</dbReference>
<organism evidence="20">
    <name type="scientific">Blastobotrys adeninivorans</name>
    <name type="common">Yeast</name>
    <name type="synonym">Arxula adeninivorans</name>
    <dbReference type="NCBI Taxonomy" id="409370"/>
    <lineage>
        <taxon>Eukaryota</taxon>
        <taxon>Fungi</taxon>
        <taxon>Dikarya</taxon>
        <taxon>Ascomycota</taxon>
        <taxon>Saccharomycotina</taxon>
        <taxon>Dipodascomycetes</taxon>
        <taxon>Dipodascales</taxon>
        <taxon>Trichomonascaceae</taxon>
        <taxon>Blastobotrys</taxon>
    </lineage>
</organism>
<evidence type="ECO:0000256" key="4">
    <source>
        <dbReference type="ARBA" id="ARBA00022525"/>
    </source>
</evidence>
<keyword evidence="9" id="KW-0378">Hydrolase</keyword>
<dbReference type="PROSITE" id="PS52035">
    <property type="entry name" value="PEPTIDASE_M14"/>
    <property type="match status" value="1"/>
</dbReference>
<dbReference type="GO" id="GO:0004181">
    <property type="term" value="F:metallocarboxypeptidase activity"/>
    <property type="evidence" value="ECO:0007669"/>
    <property type="project" value="InterPro"/>
</dbReference>
<keyword evidence="4" id="KW-0964">Secreted</keyword>
<evidence type="ECO:0000256" key="2">
    <source>
        <dbReference type="ARBA" id="ARBA00004613"/>
    </source>
</evidence>
<evidence type="ECO:0000256" key="11">
    <source>
        <dbReference type="ARBA" id="ARBA00023049"/>
    </source>
</evidence>
<dbReference type="GO" id="GO:0006508">
    <property type="term" value="P:proteolysis"/>
    <property type="evidence" value="ECO:0007669"/>
    <property type="project" value="UniProtKB-KW"/>
</dbReference>
<sequence length="489" mass="54232">MWILRVLGATLLTLYLAELGNGEPSPAVDLSSFPFVSLTTSQCAPPSGVAATEVWRDKRGQYRAHSAGGGPVHSEEPSPTDACQGNRPAAVPASEAMVQTLPGGPIYKVKQFVMSLFYKDTPIDHEEPQFPMDLLQYEDEVVLRFNWTSARDEAAFVGAAETLVLDVWNVRRDGDGDEANYGDVRLPRRRLRDFLRLLPKSMRKPSRWHEHVEDVQLAVLSTLRRSRDMVAPRRGFFEDFGTLDEITQWLSSHPSIAVSSIGSSGEGREIISASVGTGRKHIVITAGMVAREWASISALLYALDSLTTDRELLRKYTLHFVPVVNPDGYVFSWEEDRLWRKNRQTTAVGICSGLAVERSINWTETATTTTPCSEEYAGKGPLDALEARHVASFIDSTGAAAAIDISSYSQQVAYSHNSVDPKEFATRIQLATERDYEVIEEPWTGGVDSFQVRLPDIDHQGFLVAKKRIGELGSQVENIVRVILDLHSN</sequence>
<evidence type="ECO:0000256" key="1">
    <source>
        <dbReference type="ARBA" id="ARBA00001947"/>
    </source>
</evidence>
<feature type="domain" description="Peptidase M14" evidence="19">
    <location>
        <begin position="235"/>
        <end position="489"/>
    </location>
</feature>
<keyword evidence="8 18" id="KW-0732">Signal</keyword>
<evidence type="ECO:0000256" key="16">
    <source>
        <dbReference type="PROSITE-ProRule" id="PRU01379"/>
    </source>
</evidence>
<evidence type="ECO:0000313" key="20">
    <source>
        <dbReference type="EMBL" id="CDP35729.1"/>
    </source>
</evidence>
<comment type="function">
    <text evidence="13">Inactive carboxypeptidase that may play a role in cell wall organization and biogenesis.</text>
</comment>
<evidence type="ECO:0000256" key="15">
    <source>
        <dbReference type="ARBA" id="ARBA00026213"/>
    </source>
</evidence>
<dbReference type="SUPFAM" id="SSF53187">
    <property type="entry name" value="Zn-dependent exopeptidases"/>
    <property type="match status" value="1"/>
</dbReference>
<evidence type="ECO:0000256" key="13">
    <source>
        <dbReference type="ARBA" id="ARBA00025210"/>
    </source>
</evidence>
<dbReference type="AlphaFoldDB" id="A0A060T4M7"/>
<gene>
    <name evidence="20" type="ORF">GNLVRS02_ARAD1C42130g</name>
</gene>
<feature type="region of interest" description="Disordered" evidence="17">
    <location>
        <begin position="62"/>
        <end position="87"/>
    </location>
</feature>
<dbReference type="EMBL" id="HG937693">
    <property type="protein sequence ID" value="CDP35729.1"/>
    <property type="molecule type" value="Genomic_DNA"/>
</dbReference>
<evidence type="ECO:0000256" key="14">
    <source>
        <dbReference type="ARBA" id="ARBA00026187"/>
    </source>
</evidence>
<reference evidence="20" key="1">
    <citation type="submission" date="2014-02" db="EMBL/GenBank/DDBJ databases">
        <authorList>
            <person name="Genoscope - CEA"/>
        </authorList>
    </citation>
    <scope>NUCLEOTIDE SEQUENCE</scope>
    <source>
        <strain evidence="20">LS3</strain>
    </source>
</reference>
<protein>
    <recommendedName>
        <fullName evidence="14">Inactive metallocarboxypeptidase ECM14</fullName>
    </recommendedName>
    <alternativeName>
        <fullName evidence="15">Inactive metallocarboxypeptidase ecm14</fullName>
    </alternativeName>
</protein>
<dbReference type="InterPro" id="IPR000834">
    <property type="entry name" value="Peptidase_M14"/>
</dbReference>
<keyword evidence="5" id="KW-0121">Carboxypeptidase</keyword>
<keyword evidence="7" id="KW-0479">Metal-binding</keyword>
<dbReference type="Pfam" id="PF00246">
    <property type="entry name" value="Peptidase_M14"/>
    <property type="match status" value="1"/>
</dbReference>
<keyword evidence="10" id="KW-0862">Zinc</keyword>
<comment type="cofactor">
    <cofactor evidence="1">
        <name>Zn(2+)</name>
        <dbReference type="ChEBI" id="CHEBI:29105"/>
    </cofactor>
</comment>